<evidence type="ECO:0000256" key="5">
    <source>
        <dbReference type="ARBA" id="ARBA00022989"/>
    </source>
</evidence>
<evidence type="ECO:0000256" key="4">
    <source>
        <dbReference type="ARBA" id="ARBA00022741"/>
    </source>
</evidence>
<feature type="transmembrane region" description="Helical" evidence="8">
    <location>
        <begin position="149"/>
        <end position="172"/>
    </location>
</feature>
<keyword evidence="6" id="KW-0051">Antiviral defense</keyword>
<feature type="domain" description="Pycsar effector protein" evidence="9">
    <location>
        <begin position="11"/>
        <end position="167"/>
    </location>
</feature>
<dbReference type="Proteomes" id="UP000050421">
    <property type="component" value="Unassembled WGS sequence"/>
</dbReference>
<feature type="transmembrane region" description="Helical" evidence="8">
    <location>
        <begin position="54"/>
        <end position="77"/>
    </location>
</feature>
<keyword evidence="3 8" id="KW-0812">Transmembrane</keyword>
<evidence type="ECO:0000313" key="11">
    <source>
        <dbReference type="Proteomes" id="UP000050421"/>
    </source>
</evidence>
<organism evidence="10 11">
    <name type="scientific">Algoriphagus marincola HL-49</name>
    <dbReference type="NCBI Taxonomy" id="1305737"/>
    <lineage>
        <taxon>Bacteria</taxon>
        <taxon>Pseudomonadati</taxon>
        <taxon>Bacteroidota</taxon>
        <taxon>Cytophagia</taxon>
        <taxon>Cytophagales</taxon>
        <taxon>Cyclobacteriaceae</taxon>
        <taxon>Algoriphagus</taxon>
    </lineage>
</organism>
<evidence type="ECO:0000256" key="1">
    <source>
        <dbReference type="ARBA" id="ARBA00004236"/>
    </source>
</evidence>
<evidence type="ECO:0000256" key="8">
    <source>
        <dbReference type="SAM" id="Phobius"/>
    </source>
</evidence>
<evidence type="ECO:0000256" key="7">
    <source>
        <dbReference type="ARBA" id="ARBA00023136"/>
    </source>
</evidence>
<gene>
    <name evidence="10" type="ORF">HLUCCX10_03505</name>
</gene>
<proteinExistence type="predicted"/>
<evidence type="ECO:0000256" key="6">
    <source>
        <dbReference type="ARBA" id="ARBA00023118"/>
    </source>
</evidence>
<name>A0A0P7YU38_9BACT</name>
<dbReference type="InterPro" id="IPR043760">
    <property type="entry name" value="PycTM_dom"/>
</dbReference>
<keyword evidence="4" id="KW-0547">Nucleotide-binding</keyword>
<dbReference type="GO" id="GO:0000166">
    <property type="term" value="F:nucleotide binding"/>
    <property type="evidence" value="ECO:0007669"/>
    <property type="project" value="UniProtKB-KW"/>
</dbReference>
<dbReference type="STRING" id="1305737.GCA_000526355_01463"/>
<dbReference type="AlphaFoldDB" id="A0A0P7YU38"/>
<evidence type="ECO:0000259" key="9">
    <source>
        <dbReference type="Pfam" id="PF18967"/>
    </source>
</evidence>
<accession>A0A0P7YU38</accession>
<protein>
    <recommendedName>
        <fullName evidence="9">Pycsar effector protein domain-containing protein</fullName>
    </recommendedName>
</protein>
<comment type="subcellular location">
    <subcellularLocation>
        <location evidence="1">Cell membrane</location>
    </subcellularLocation>
</comment>
<dbReference type="Pfam" id="PF18967">
    <property type="entry name" value="PycTM"/>
    <property type="match status" value="1"/>
</dbReference>
<sequence>MENQKEIEDKLWKIFANVNDWLKVAEAKNAMLIGFNGACIFAASRIINFTDSLFWCYLVIGCILLVGSLIISLLTFVPRLADLPFSSYSKTNSENSFFFEYLKTLTKEQLLEKHFKRPDEGFPTALQDLAEQIINNSKISSLKYSYFSVAIWFTIGGIVTPIIGLIVFGFWYSHQIRI</sequence>
<keyword evidence="7 8" id="KW-0472">Membrane</keyword>
<keyword evidence="2" id="KW-1003">Cell membrane</keyword>
<dbReference type="OrthoDB" id="2084475at2"/>
<reference evidence="10 11" key="1">
    <citation type="submission" date="2015-09" db="EMBL/GenBank/DDBJ databases">
        <title>Identification and resolution of microdiversity through metagenomic sequencing of parallel consortia.</title>
        <authorList>
            <person name="Nelson W.C."/>
            <person name="Romine M.F."/>
            <person name="Lindemann S.R."/>
        </authorList>
    </citation>
    <scope>NUCLEOTIDE SEQUENCE [LARGE SCALE GENOMIC DNA]</scope>
    <source>
        <strain evidence="10">HL-49</strain>
    </source>
</reference>
<keyword evidence="5 8" id="KW-1133">Transmembrane helix</keyword>
<dbReference type="GO" id="GO:0005886">
    <property type="term" value="C:plasma membrane"/>
    <property type="evidence" value="ECO:0007669"/>
    <property type="project" value="UniProtKB-SubCell"/>
</dbReference>
<dbReference type="EMBL" id="LJXT01000014">
    <property type="protein sequence ID" value="KPQ19161.1"/>
    <property type="molecule type" value="Genomic_DNA"/>
</dbReference>
<dbReference type="PATRIC" id="fig|1305737.6.peg.2660"/>
<dbReference type="GO" id="GO:0051607">
    <property type="term" value="P:defense response to virus"/>
    <property type="evidence" value="ECO:0007669"/>
    <property type="project" value="UniProtKB-KW"/>
</dbReference>
<evidence type="ECO:0000256" key="3">
    <source>
        <dbReference type="ARBA" id="ARBA00022692"/>
    </source>
</evidence>
<comment type="caution">
    <text evidence="10">The sequence shown here is derived from an EMBL/GenBank/DDBJ whole genome shotgun (WGS) entry which is preliminary data.</text>
</comment>
<evidence type="ECO:0000313" key="10">
    <source>
        <dbReference type="EMBL" id="KPQ19161.1"/>
    </source>
</evidence>
<evidence type="ECO:0000256" key="2">
    <source>
        <dbReference type="ARBA" id="ARBA00022475"/>
    </source>
</evidence>